<gene>
    <name evidence="2" type="ORF">LV89_02596</name>
</gene>
<comment type="caution">
    <text evidence="2">The sequence shown here is derived from an EMBL/GenBank/DDBJ whole genome shotgun (WGS) entry which is preliminary data.</text>
</comment>
<sequence>MKKIFLLILFINISLSAIAQQPMTISPGLTVTSPSAGTSGLKFTNLNSSSSAATTPTKVLSVDASGNVILGNASSGGGSTPAINVPTYTTISAAQTAIPSPVSGMLVYVTSLGVYYFYTGSTWAIVNHFGLDMTNNRLTTTGYTGGIDAQQFVSNGTSNFNKSLLHFKGASTSFLRFDMPTNTFSIVQETTPAPFQNTSGIVWKHYDFTNATTPVTTNMFGFNNGIFTINGFTKLGDEPTTTTSGVTSSSPAVKYKLLTGTLNGSSVTPTSSFAHGLNWTKIIAVSVIVEGRQGTTSTVLQYSSPTYEGSQNTTSSAYGFSHYFDATNIYVERVAGTTAPASALLSRPVRILITYMQ</sequence>
<dbReference type="OrthoDB" id="971511at2"/>
<name>A0A316E8V9_9BACT</name>
<dbReference type="Proteomes" id="UP000245489">
    <property type="component" value="Unassembled WGS sequence"/>
</dbReference>
<keyword evidence="3" id="KW-1185">Reference proteome</keyword>
<protein>
    <submittedName>
        <fullName evidence="2">Uncharacterized protein</fullName>
    </submittedName>
</protein>
<evidence type="ECO:0000313" key="3">
    <source>
        <dbReference type="Proteomes" id="UP000245489"/>
    </source>
</evidence>
<accession>A0A316E8V9</accession>
<keyword evidence="1" id="KW-0732">Signal</keyword>
<feature type="chain" id="PRO_5016329294" evidence="1">
    <location>
        <begin position="20"/>
        <end position="357"/>
    </location>
</feature>
<dbReference type="EMBL" id="QGGO01000012">
    <property type="protein sequence ID" value="PWK26425.1"/>
    <property type="molecule type" value="Genomic_DNA"/>
</dbReference>
<organism evidence="2 3">
    <name type="scientific">Arcicella aurantiaca</name>
    <dbReference type="NCBI Taxonomy" id="591202"/>
    <lineage>
        <taxon>Bacteria</taxon>
        <taxon>Pseudomonadati</taxon>
        <taxon>Bacteroidota</taxon>
        <taxon>Cytophagia</taxon>
        <taxon>Cytophagales</taxon>
        <taxon>Flectobacillaceae</taxon>
        <taxon>Arcicella</taxon>
    </lineage>
</organism>
<dbReference type="RefSeq" id="WP_146199157.1">
    <property type="nucleotide sequence ID" value="NZ_QGGO01000012.1"/>
</dbReference>
<feature type="signal peptide" evidence="1">
    <location>
        <begin position="1"/>
        <end position="19"/>
    </location>
</feature>
<reference evidence="2 3" key="1">
    <citation type="submission" date="2018-05" db="EMBL/GenBank/DDBJ databases">
        <title>Genomic Encyclopedia of Archaeal and Bacterial Type Strains, Phase II (KMG-II): from individual species to whole genera.</title>
        <authorList>
            <person name="Goeker M."/>
        </authorList>
    </citation>
    <scope>NUCLEOTIDE SEQUENCE [LARGE SCALE GENOMIC DNA]</scope>
    <source>
        <strain evidence="2 3">DSM 22214</strain>
    </source>
</reference>
<evidence type="ECO:0000256" key="1">
    <source>
        <dbReference type="SAM" id="SignalP"/>
    </source>
</evidence>
<evidence type="ECO:0000313" key="2">
    <source>
        <dbReference type="EMBL" id="PWK26425.1"/>
    </source>
</evidence>
<proteinExistence type="predicted"/>
<dbReference type="AlphaFoldDB" id="A0A316E8V9"/>